<protein>
    <submittedName>
        <fullName evidence="2">Uncharacterized protein</fullName>
    </submittedName>
</protein>
<proteinExistence type="predicted"/>
<evidence type="ECO:0000313" key="2">
    <source>
        <dbReference type="RefSeq" id="XP_016481934.1"/>
    </source>
</evidence>
<dbReference type="PaxDb" id="4097-A0A1S4AZE0"/>
<evidence type="ECO:0000256" key="1">
    <source>
        <dbReference type="SAM" id="MobiDB-lite"/>
    </source>
</evidence>
<gene>
    <name evidence="2" type="primary">LOC107802871</name>
</gene>
<sequence>MSSEGHPPTIPILEDSPLSVIPTSELAAAEENRALRLRVLEIQFQYNIDIAHDRNSLSNLKKKSLESFRDYAVKWREQEARVKPPMDETEMVSVILQSQEADYFQNMMSAMGNPFAEAIKIGEMVENGLKVGRILSQSSIRSTSQEIQNGLGGVENRKKKEEVAILASSLRNPHPPKGYFPPSTPQHYYPHQDVAYSMAPQSYTVMNTYPYARPQKLFNQNRAPLPRNNPPHQAPHNPCPPQNNFPYNARAREPPRRTNFMSIEGHDTEDCWTLKRAIENLIEQKRVVLKDEEIPNVTNKPLSTHNNGPVIGMICEDKEFDPALKSIIAIYGIEKKPKAVAKQDKGEKKSNSTPRSEEKIVETKTGAIPTKDAILYVARAHKKEQLALSPPNRFEMNKGPKMYVPKGTYVSHGPTIPARVNEPVIISRAPQRLMEDPTTVPWNYNKAIVTYKGKEIIGEVSETNPSGKYLNLEEVNNAKQKHFPLKKPVSSKEAKEFFRKMKTMDYEIIDQLQKSPSQVSLLSLLDGRKILRNQPDLI</sequence>
<dbReference type="KEGG" id="nta:107802871"/>
<accession>A0A1S4AZE0</accession>
<dbReference type="OMA" id="CASESMM"/>
<organism evidence="2">
    <name type="scientific">Nicotiana tabacum</name>
    <name type="common">Common tobacco</name>
    <dbReference type="NCBI Taxonomy" id="4097"/>
    <lineage>
        <taxon>Eukaryota</taxon>
        <taxon>Viridiplantae</taxon>
        <taxon>Streptophyta</taxon>
        <taxon>Embryophyta</taxon>
        <taxon>Tracheophyta</taxon>
        <taxon>Spermatophyta</taxon>
        <taxon>Magnoliopsida</taxon>
        <taxon>eudicotyledons</taxon>
        <taxon>Gunneridae</taxon>
        <taxon>Pentapetalae</taxon>
        <taxon>asterids</taxon>
        <taxon>lamiids</taxon>
        <taxon>Solanales</taxon>
        <taxon>Solanaceae</taxon>
        <taxon>Nicotianoideae</taxon>
        <taxon>Nicotianeae</taxon>
        <taxon>Nicotiana</taxon>
    </lineage>
</organism>
<dbReference type="RefSeq" id="XP_016481934.1">
    <property type="nucleotide sequence ID" value="XM_016626448.1"/>
</dbReference>
<dbReference type="PANTHER" id="PTHR32108:SF9">
    <property type="entry name" value="REVERSE TRANSCRIPTASE RNASE H-LIKE DOMAIN-CONTAINING PROTEIN"/>
    <property type="match status" value="1"/>
</dbReference>
<feature type="region of interest" description="Disordered" evidence="1">
    <location>
        <begin position="339"/>
        <end position="361"/>
    </location>
</feature>
<reference evidence="2" key="1">
    <citation type="submission" date="2025-08" db="UniProtKB">
        <authorList>
            <consortium name="RefSeq"/>
        </authorList>
    </citation>
    <scope>IDENTIFICATION</scope>
</reference>
<dbReference type="AlphaFoldDB" id="A0A1S4AZE0"/>
<dbReference type="OrthoDB" id="10390905at2759"/>
<dbReference type="PANTHER" id="PTHR32108">
    <property type="entry name" value="DNA-DIRECTED RNA POLYMERASE SUBUNIT ALPHA"/>
    <property type="match status" value="1"/>
</dbReference>
<name>A0A1S4AZE0_TOBAC</name>